<dbReference type="InterPro" id="IPR050334">
    <property type="entry name" value="Molybdenum_import_ModC"/>
</dbReference>
<evidence type="ECO:0000256" key="3">
    <source>
        <dbReference type="ARBA" id="ARBA00022840"/>
    </source>
</evidence>
<accession>A0A6I1FL59</accession>
<dbReference type="GO" id="GO:0005524">
    <property type="term" value="F:ATP binding"/>
    <property type="evidence" value="ECO:0007669"/>
    <property type="project" value="UniProtKB-KW"/>
</dbReference>
<organism evidence="5 6">
    <name type="scientific">Bacillus aerolatus</name>
    <dbReference type="NCBI Taxonomy" id="2653354"/>
    <lineage>
        <taxon>Bacteria</taxon>
        <taxon>Bacillati</taxon>
        <taxon>Bacillota</taxon>
        <taxon>Bacilli</taxon>
        <taxon>Bacillales</taxon>
        <taxon>Bacillaceae</taxon>
        <taxon>Bacillus</taxon>
    </lineage>
</organism>
<evidence type="ECO:0000259" key="4">
    <source>
        <dbReference type="PROSITE" id="PS50893"/>
    </source>
</evidence>
<name>A0A6I1FL59_9BACI</name>
<dbReference type="SUPFAM" id="SSF52540">
    <property type="entry name" value="P-loop containing nucleoside triphosphate hydrolases"/>
    <property type="match status" value="1"/>
</dbReference>
<dbReference type="PROSITE" id="PS50893">
    <property type="entry name" value="ABC_TRANSPORTER_2"/>
    <property type="match status" value="1"/>
</dbReference>
<dbReference type="RefSeq" id="WP_152150531.1">
    <property type="nucleotide sequence ID" value="NZ_WEIO01000003.1"/>
</dbReference>
<reference evidence="5 6" key="1">
    <citation type="submission" date="2019-10" db="EMBL/GenBank/DDBJ databases">
        <title>Bacillus aerolatum sp. nov., isolated from bioaerosol of sport playgrounds.</title>
        <authorList>
            <person name="Chen P."/>
            <person name="Zhang G."/>
        </authorList>
    </citation>
    <scope>NUCLEOTIDE SEQUENCE [LARGE SCALE GENOMIC DNA]</scope>
    <source>
        <strain evidence="5 6">CX253</strain>
    </source>
</reference>
<keyword evidence="6" id="KW-1185">Reference proteome</keyword>
<sequence>MLEVQIEKSLHSFHLTSSFSVGNEIFGIIGPSGCGKSMTLQCIAGLQTPSSGKIILNERTLFDSNNKVNVSPQSRKIGYVFQNYALFPHLTVEKNISFGIRHLPAYKDQVHEMIKRVKLTGLENRFPHELSGGQQQRVALARTLVTKPELLLLDEPFSALDPHIKSQLEQGLIDMIHENYQGAILYITHNLEEAYKLCNRILVYENGKVVQVGGKEEVVNNPANITVAKIAGCTNFLPVHVTKQSEGKLQLLSQNGMELVIPETIRLGNQQMIAGVHSYRLKLEKNPTGKMNTLPCQIKGMVQGITFMAVQVICKGHQLEIKVPYDEWEKLKAETSSEWYVHIPAEHLFLVPAA</sequence>
<dbReference type="Pfam" id="PF00005">
    <property type="entry name" value="ABC_tran"/>
    <property type="match status" value="1"/>
</dbReference>
<dbReference type="InterPro" id="IPR027417">
    <property type="entry name" value="P-loop_NTPase"/>
</dbReference>
<protein>
    <submittedName>
        <fullName evidence="5">ATP-binding cassette domain-containing protein</fullName>
    </submittedName>
</protein>
<dbReference type="AlphaFoldDB" id="A0A6I1FL59"/>
<dbReference type="InterPro" id="IPR017871">
    <property type="entry name" value="ABC_transporter-like_CS"/>
</dbReference>
<keyword evidence="3 5" id="KW-0067">ATP-binding</keyword>
<dbReference type="InterPro" id="IPR003439">
    <property type="entry name" value="ABC_transporter-like_ATP-bd"/>
</dbReference>
<dbReference type="Proteomes" id="UP000429595">
    <property type="component" value="Unassembled WGS sequence"/>
</dbReference>
<evidence type="ECO:0000313" key="5">
    <source>
        <dbReference type="EMBL" id="KAB7707568.1"/>
    </source>
</evidence>
<keyword evidence="1" id="KW-0813">Transport</keyword>
<dbReference type="InterPro" id="IPR003593">
    <property type="entry name" value="AAA+_ATPase"/>
</dbReference>
<evidence type="ECO:0000256" key="2">
    <source>
        <dbReference type="ARBA" id="ARBA00022741"/>
    </source>
</evidence>
<gene>
    <name evidence="5" type="ORF">F9802_07425</name>
</gene>
<dbReference type="PANTHER" id="PTHR43514:SF1">
    <property type="entry name" value="SULFATE_THIOSULFATE IMPORT ATP-BINDING PROTEIN CYSA"/>
    <property type="match status" value="1"/>
</dbReference>
<evidence type="ECO:0000256" key="1">
    <source>
        <dbReference type="ARBA" id="ARBA00022448"/>
    </source>
</evidence>
<dbReference type="Gene3D" id="3.40.50.300">
    <property type="entry name" value="P-loop containing nucleotide triphosphate hydrolases"/>
    <property type="match status" value="1"/>
</dbReference>
<dbReference type="PANTHER" id="PTHR43514">
    <property type="entry name" value="ABC TRANSPORTER I FAMILY MEMBER 10"/>
    <property type="match status" value="1"/>
</dbReference>
<dbReference type="EMBL" id="WEIO01000003">
    <property type="protein sequence ID" value="KAB7707568.1"/>
    <property type="molecule type" value="Genomic_DNA"/>
</dbReference>
<dbReference type="InterPro" id="IPR008995">
    <property type="entry name" value="Mo/tungstate-bd_C_term_dom"/>
</dbReference>
<dbReference type="SUPFAM" id="SSF50331">
    <property type="entry name" value="MOP-like"/>
    <property type="match status" value="1"/>
</dbReference>
<dbReference type="SMART" id="SM00382">
    <property type="entry name" value="AAA"/>
    <property type="match status" value="1"/>
</dbReference>
<dbReference type="PROSITE" id="PS00211">
    <property type="entry name" value="ABC_TRANSPORTER_1"/>
    <property type="match status" value="1"/>
</dbReference>
<evidence type="ECO:0000313" key="6">
    <source>
        <dbReference type="Proteomes" id="UP000429595"/>
    </source>
</evidence>
<dbReference type="GO" id="GO:0016887">
    <property type="term" value="F:ATP hydrolysis activity"/>
    <property type="evidence" value="ECO:0007669"/>
    <property type="project" value="InterPro"/>
</dbReference>
<feature type="domain" description="ABC transporter" evidence="4">
    <location>
        <begin position="1"/>
        <end position="231"/>
    </location>
</feature>
<keyword evidence="2" id="KW-0547">Nucleotide-binding</keyword>
<comment type="caution">
    <text evidence="5">The sequence shown here is derived from an EMBL/GenBank/DDBJ whole genome shotgun (WGS) entry which is preliminary data.</text>
</comment>
<proteinExistence type="predicted"/>